<dbReference type="SUPFAM" id="SSF53067">
    <property type="entry name" value="Actin-like ATPase domain"/>
    <property type="match status" value="2"/>
</dbReference>
<dbReference type="AlphaFoldDB" id="A0A930BUG2"/>
<organism evidence="3 4">
    <name type="scientific">Dechloromonas agitata</name>
    <dbReference type="NCBI Taxonomy" id="73030"/>
    <lineage>
        <taxon>Bacteria</taxon>
        <taxon>Pseudomonadati</taxon>
        <taxon>Pseudomonadota</taxon>
        <taxon>Betaproteobacteria</taxon>
        <taxon>Rhodocyclales</taxon>
        <taxon>Azonexaceae</taxon>
        <taxon>Dechloromonas</taxon>
    </lineage>
</organism>
<feature type="domain" description="Actin-like protein N-terminal" evidence="1">
    <location>
        <begin position="49"/>
        <end position="197"/>
    </location>
</feature>
<name>A0A930BUG2_9RHOO</name>
<proteinExistence type="predicted"/>
<evidence type="ECO:0000259" key="1">
    <source>
        <dbReference type="Pfam" id="PF17989"/>
    </source>
</evidence>
<dbReference type="InterPro" id="IPR043129">
    <property type="entry name" value="ATPase_NBD"/>
</dbReference>
<dbReference type="Pfam" id="PF21522">
    <property type="entry name" value="MreB-like_C"/>
    <property type="match status" value="1"/>
</dbReference>
<reference evidence="3" key="1">
    <citation type="submission" date="2020-04" db="EMBL/GenBank/DDBJ databases">
        <title>Deep metagenomics examines the oral microbiome during advanced dental caries in children, revealing novel taxa and co-occurrences with host molecules.</title>
        <authorList>
            <person name="Baker J.L."/>
            <person name="Morton J.T."/>
            <person name="Dinis M."/>
            <person name="Alvarez R."/>
            <person name="Tran N.C."/>
            <person name="Knight R."/>
            <person name="Edlund A."/>
        </authorList>
    </citation>
    <scope>NUCLEOTIDE SEQUENCE</scope>
    <source>
        <strain evidence="3">JCVI_32_bin.24</strain>
    </source>
</reference>
<comment type="caution">
    <text evidence="3">The sequence shown here is derived from an EMBL/GenBank/DDBJ whole genome shotgun (WGS) entry which is preliminary data.</text>
</comment>
<dbReference type="Proteomes" id="UP000718593">
    <property type="component" value="Unassembled WGS sequence"/>
</dbReference>
<protein>
    <submittedName>
        <fullName evidence="3">ParM/StbA family protein</fullName>
    </submittedName>
</protein>
<evidence type="ECO:0000259" key="2">
    <source>
        <dbReference type="Pfam" id="PF21522"/>
    </source>
</evidence>
<dbReference type="Pfam" id="PF17989">
    <property type="entry name" value="ALP_N"/>
    <property type="match status" value="1"/>
</dbReference>
<sequence length="368" mass="39518">MRHFCALFALGWNRSAAKFPGGLLAVLSGHAANSLFSHDSQEVDLNILGIDIGYSNLKLAFGQKGGTPKTHLRPAGAAPADRFGSRFDGKAQDDFLHVLVNGQAFVAGVSPDRAELWSRSLHADYASSNSYAALFHAGLLLSEMDRIDTLVTGLPVSQYLDEARRNALAAQMQGTHQVTPKRTVSVERVKVIPQPIGGLLDYIAQEDADIDDARVLVVDPGFFSVDWVVIAHKDLHRQSSGTSLNASSVVLEEASRLIAKDHGSALNVETLENALRAGKATVLVLGQRVEVAPYIEQAAKTVGPVVIESIQKSLRTESKMPDLVVLVGGGAAFFREAVQDAFPRLAVLTPKESVFSNARGFWLMGAAL</sequence>
<feature type="domain" description="Actin homologue MreB-like C-terminal" evidence="2">
    <location>
        <begin position="217"/>
        <end position="339"/>
    </location>
</feature>
<evidence type="ECO:0000313" key="3">
    <source>
        <dbReference type="EMBL" id="MBF1166072.1"/>
    </source>
</evidence>
<accession>A0A930BUG2</accession>
<gene>
    <name evidence="3" type="ORF">HXL68_13660</name>
</gene>
<dbReference type="Gene3D" id="3.30.420.40">
    <property type="match status" value="2"/>
</dbReference>
<dbReference type="InterPro" id="IPR040607">
    <property type="entry name" value="ALP_N"/>
</dbReference>
<dbReference type="EMBL" id="JABZMI010000343">
    <property type="protein sequence ID" value="MBF1166072.1"/>
    <property type="molecule type" value="Genomic_DNA"/>
</dbReference>
<evidence type="ECO:0000313" key="4">
    <source>
        <dbReference type="Proteomes" id="UP000718593"/>
    </source>
</evidence>
<dbReference type="InterPro" id="IPR049067">
    <property type="entry name" value="MreB-like_C"/>
</dbReference>